<reference evidence="3" key="4">
    <citation type="submission" date="2020-11" db="EMBL/GenBank/DDBJ databases">
        <title>Antibiotic susceptibility profiles of Pediococcus pentosaceus from various origins and their implications for the safety assessment of strains with food-technology applications.</title>
        <authorList>
            <person name="Shani N."/>
            <person name="Oberhaensli S."/>
            <person name="Arias E."/>
        </authorList>
    </citation>
    <scope>NUCLEOTIDE SEQUENCE</scope>
    <source>
        <strain evidence="3">FAM 19164</strain>
    </source>
</reference>
<dbReference type="EMBL" id="CP118739">
    <property type="protein sequence ID" value="WEA56910.1"/>
    <property type="molecule type" value="Genomic_DNA"/>
</dbReference>
<reference evidence="4 7" key="5">
    <citation type="submission" date="2023-02" db="EMBL/GenBank/DDBJ databases">
        <title>Comparative genomics and fermentation flavor characterization of five lactic acid bacteria reveal flavor biosynthesis metabolic pathways in fermented muskmelon puree.</title>
        <authorList>
            <person name="Yuan L."/>
            <person name="Li M."/>
            <person name="Xu X."/>
            <person name="Lao F."/>
            <person name="Wu J."/>
        </authorList>
    </citation>
    <scope>NUCLEOTIDE SEQUENCE [LARGE SCALE GENOMIC DNA]</scope>
    <source>
        <strain evidence="4 7">Ca-4</strain>
    </source>
</reference>
<evidence type="ECO:0000313" key="2">
    <source>
        <dbReference type="EMBL" id="KAF0413023.1"/>
    </source>
</evidence>
<protein>
    <submittedName>
        <fullName evidence="3">GNAT family N-acetyltransferase</fullName>
    </submittedName>
</protein>
<dbReference type="AlphaFoldDB" id="A0A379BSZ9"/>
<reference evidence="5" key="3">
    <citation type="submission" date="2020-03" db="EMBL/GenBank/DDBJ databases">
        <title>SpeciesPrimer: A bioinformatics pipeline dedicated to the design of qPCR primers for the quantification of bacterial species.</title>
        <authorList>
            <person name="Dreier M."/>
            <person name="Berthoud H."/>
            <person name="Shani N."/>
            <person name="Wechsler D."/>
            <person name="Junier P."/>
        </authorList>
    </citation>
    <scope>NUCLEOTIDE SEQUENCE [LARGE SCALE GENOMIC DNA]</scope>
    <source>
        <strain evidence="5">FAM13073</strain>
    </source>
</reference>
<reference evidence="2" key="2">
    <citation type="submission" date="2019-12" db="EMBL/GenBank/DDBJ databases">
        <title>SpeciesPrimer: A bioinformatics pipeline dedicated to the design of qPCR primers for the quantification of bacterial species.</title>
        <authorList>
            <person name="Dreier M."/>
            <person name="Berthoud H."/>
            <person name="Shani N."/>
            <person name="Wechsler D."/>
            <person name="Junier P."/>
        </authorList>
    </citation>
    <scope>NUCLEOTIDE SEQUENCE</scope>
    <source>
        <strain evidence="2">FAM13073</strain>
    </source>
</reference>
<evidence type="ECO:0000259" key="1">
    <source>
        <dbReference type="PROSITE" id="PS51186"/>
    </source>
</evidence>
<dbReference type="EMBL" id="WENB01000004">
    <property type="protein sequence ID" value="KAF0413023.1"/>
    <property type="molecule type" value="Genomic_DNA"/>
</dbReference>
<evidence type="ECO:0000313" key="7">
    <source>
        <dbReference type="Proteomes" id="UP001214131"/>
    </source>
</evidence>
<dbReference type="PANTHER" id="PTHR43328:SF1">
    <property type="entry name" value="N-ACETYLTRANSFERASE DOMAIN-CONTAINING PROTEIN"/>
    <property type="match status" value="1"/>
</dbReference>
<dbReference type="EMBL" id="JADOFV010000004">
    <property type="protein sequence ID" value="MBF7127729.1"/>
    <property type="molecule type" value="Genomic_DNA"/>
</dbReference>
<dbReference type="InterPro" id="IPR000182">
    <property type="entry name" value="GNAT_dom"/>
</dbReference>
<accession>A0A379BSZ9</accession>
<reference evidence="2 5" key="1">
    <citation type="submission" date="2019-10" db="EMBL/GenBank/DDBJ databases">
        <authorList>
            <person name="Irmler S."/>
            <person name="Berthoud H."/>
            <person name="Roetschi A."/>
            <person name="Arias E."/>
            <person name="Shani N."/>
            <person name="Wuethrich D."/>
            <person name="Bruggmann R."/>
        </authorList>
    </citation>
    <scope>NUCLEOTIDE SEQUENCE [LARGE SCALE GENOMIC DNA]</scope>
    <source>
        <strain evidence="2 5">FAM13073</strain>
    </source>
</reference>
<evidence type="ECO:0000313" key="5">
    <source>
        <dbReference type="Proteomes" id="UP000472573"/>
    </source>
</evidence>
<dbReference type="Gene3D" id="3.40.630.30">
    <property type="match status" value="1"/>
</dbReference>
<dbReference type="OMA" id="MIANTWV"/>
<dbReference type="Pfam" id="PF13302">
    <property type="entry name" value="Acetyltransf_3"/>
    <property type="match status" value="1"/>
</dbReference>
<name>A0A379BSZ9_PEDPE</name>
<evidence type="ECO:0000313" key="6">
    <source>
        <dbReference type="Proteomes" id="UP000743107"/>
    </source>
</evidence>
<dbReference type="Proteomes" id="UP000743107">
    <property type="component" value="Unassembled WGS sequence"/>
</dbReference>
<gene>
    <name evidence="2" type="ORF">GBO79_07770</name>
    <name evidence="3" type="ORF">ITQ97_07920</name>
    <name evidence="4" type="ORF">PWB86_06855</name>
</gene>
<dbReference type="RefSeq" id="WP_002833316.1">
    <property type="nucleotide sequence ID" value="NZ_CAKMAM010000004.1"/>
</dbReference>
<proteinExistence type="predicted"/>
<dbReference type="PANTHER" id="PTHR43328">
    <property type="entry name" value="ACETYLTRANSFERASE-RELATED"/>
    <property type="match status" value="1"/>
</dbReference>
<dbReference type="PROSITE" id="PS51186">
    <property type="entry name" value="GNAT"/>
    <property type="match status" value="1"/>
</dbReference>
<feature type="domain" description="N-acetyltransferase" evidence="1">
    <location>
        <begin position="3"/>
        <end position="163"/>
    </location>
</feature>
<dbReference type="InterPro" id="IPR016181">
    <property type="entry name" value="Acyl_CoA_acyltransferase"/>
</dbReference>
<dbReference type="GO" id="GO:0016747">
    <property type="term" value="F:acyltransferase activity, transferring groups other than amino-acyl groups"/>
    <property type="evidence" value="ECO:0007669"/>
    <property type="project" value="InterPro"/>
</dbReference>
<dbReference type="Proteomes" id="UP001214131">
    <property type="component" value="Chromosome"/>
</dbReference>
<keyword evidence="5" id="KW-1185">Reference proteome</keyword>
<dbReference type="Proteomes" id="UP000472573">
    <property type="component" value="Unassembled WGS sequence"/>
</dbReference>
<dbReference type="GeneID" id="33061477"/>
<evidence type="ECO:0000313" key="3">
    <source>
        <dbReference type="EMBL" id="MBF7127729.1"/>
    </source>
</evidence>
<evidence type="ECO:0000313" key="4">
    <source>
        <dbReference type="EMBL" id="WEA56910.1"/>
    </source>
</evidence>
<sequence length="166" mass="19223">MKFKLRYFLEDDFSNYQALANNRKIAKSAGMKILTNAFEQWMAFKGMVGRQGFLAIVNEADQVVGGIFIFQPAAEDIYEIGYLLGEEYWNQGIMSKAVHFAIKNLKNRNKRDFKVFANVCIDNYASQQVLKRNGFKRLEKITTGISGYDQSSQKEYRYELNVKLLE</sequence>
<organism evidence="3 6">
    <name type="scientific">Pediococcus pentosaceus</name>
    <dbReference type="NCBI Taxonomy" id="1255"/>
    <lineage>
        <taxon>Bacteria</taxon>
        <taxon>Bacillati</taxon>
        <taxon>Bacillota</taxon>
        <taxon>Bacilli</taxon>
        <taxon>Lactobacillales</taxon>
        <taxon>Lactobacillaceae</taxon>
        <taxon>Pediococcus</taxon>
    </lineage>
</organism>
<dbReference type="SMR" id="A0A379BSZ9"/>
<dbReference type="SUPFAM" id="SSF55729">
    <property type="entry name" value="Acyl-CoA N-acyltransferases (Nat)"/>
    <property type="match status" value="1"/>
</dbReference>